<sequence length="69" mass="8001">MGRSGPADHAYKLSQRDREILEVHGRDATITPLTRDYSVTERGMSKLLRRADSRDRDLRQQRLFTAEEA</sequence>
<dbReference type="Proteomes" id="UP000320431">
    <property type="component" value="Unassembled WGS sequence"/>
</dbReference>
<evidence type="ECO:0000313" key="2">
    <source>
        <dbReference type="EMBL" id="KAB8173408.1"/>
    </source>
</evidence>
<dbReference type="EMBL" id="VICD02000242">
    <property type="protein sequence ID" value="KAB8173408.1"/>
    <property type="molecule type" value="Genomic_DNA"/>
</dbReference>
<accession>A0A508A7T7</accession>
<organism evidence="2 3">
    <name type="scientific">Marilutibacter maris</name>
    <dbReference type="NCBI Taxonomy" id="1605891"/>
    <lineage>
        <taxon>Bacteria</taxon>
        <taxon>Pseudomonadati</taxon>
        <taxon>Pseudomonadota</taxon>
        <taxon>Gammaproteobacteria</taxon>
        <taxon>Lysobacterales</taxon>
        <taxon>Lysobacteraceae</taxon>
        <taxon>Marilutibacter</taxon>
    </lineage>
</organism>
<reference evidence="2 3" key="1">
    <citation type="submission" date="2019-10" db="EMBL/GenBank/DDBJ databases">
        <title>Lysobacter alkalisoli sp. nov., isolated from saline-alkaline soil.</title>
        <authorList>
            <person name="Sun J.-Q."/>
        </authorList>
    </citation>
    <scope>NUCLEOTIDE SEQUENCE [LARGE SCALE GENOMIC DNA]</scope>
    <source>
        <strain evidence="2 3">KCTC 42381</strain>
    </source>
</reference>
<dbReference type="RefSeq" id="WP_141482863.1">
    <property type="nucleotide sequence ID" value="NZ_VICD02000242.1"/>
</dbReference>
<dbReference type="AlphaFoldDB" id="A0A508A7T7"/>
<dbReference type="Pfam" id="PF08765">
    <property type="entry name" value="Mor"/>
    <property type="match status" value="1"/>
</dbReference>
<proteinExistence type="predicted"/>
<dbReference type="InterPro" id="IPR014875">
    <property type="entry name" value="Mor_transcription_activator"/>
</dbReference>
<evidence type="ECO:0000259" key="1">
    <source>
        <dbReference type="Pfam" id="PF08765"/>
    </source>
</evidence>
<protein>
    <recommendedName>
        <fullName evidence="1">Mor transcription activator domain-containing protein</fullName>
    </recommendedName>
</protein>
<evidence type="ECO:0000313" key="3">
    <source>
        <dbReference type="Proteomes" id="UP000320431"/>
    </source>
</evidence>
<feature type="domain" description="Mor transcription activator" evidence="1">
    <location>
        <begin position="6"/>
        <end position="63"/>
    </location>
</feature>
<gene>
    <name evidence="2" type="ORF">FKV24_014290</name>
</gene>
<comment type="caution">
    <text evidence="2">The sequence shown here is derived from an EMBL/GenBank/DDBJ whole genome shotgun (WGS) entry which is preliminary data.</text>
</comment>
<name>A0A508A7T7_9GAMM</name>